<dbReference type="Proteomes" id="UP001310387">
    <property type="component" value="Unassembled WGS sequence"/>
</dbReference>
<protein>
    <submittedName>
        <fullName evidence="2">DUF4031 domain-containing protein</fullName>
    </submittedName>
</protein>
<comment type="caution">
    <text evidence="2">The sequence shown here is derived from an EMBL/GenBank/DDBJ whole genome shotgun (WGS) entry which is preliminary data.</text>
</comment>
<dbReference type="InterPro" id="IPR009218">
    <property type="entry name" value="HD_phosphohydro"/>
</dbReference>
<dbReference type="RefSeq" id="WP_332902454.1">
    <property type="nucleotide sequence ID" value="NZ_JBAGLP010000118.1"/>
</dbReference>
<evidence type="ECO:0000313" key="3">
    <source>
        <dbReference type="Proteomes" id="UP001310387"/>
    </source>
</evidence>
<keyword evidence="3" id="KW-1185">Reference proteome</keyword>
<accession>A0ABU7Z906</accession>
<name>A0ABU7Z906_9MICO</name>
<dbReference type="Pfam" id="PF13223">
    <property type="entry name" value="DUF4031"/>
    <property type="match status" value="1"/>
</dbReference>
<reference evidence="2" key="1">
    <citation type="journal article" date="2024" name="Antonie Van Leeuwenhoek">
        <title>Isoptericola haloaureus sp. nov., a dimorphic actinobacterium isolated from mangrove sediments of southeast India, implicating biosaline agricultural significance through nitrogen fixation and salt tolerance genes.</title>
        <authorList>
            <person name="Prathaban M."/>
            <person name="Prathiviraj R."/>
            <person name="Ravichandran M."/>
            <person name="Natarajan S.D."/>
            <person name="Sobanaa M."/>
            <person name="Hari Krishna Kumar S."/>
            <person name="Chandrasekar V."/>
            <person name="Selvin J."/>
        </authorList>
    </citation>
    <scope>NUCLEOTIDE SEQUENCE</scope>
    <source>
        <strain evidence="2">MP1014</strain>
    </source>
</reference>
<proteinExistence type="predicted"/>
<organism evidence="2 3">
    <name type="scientific">Isoptericola haloaureus</name>
    <dbReference type="NCBI Taxonomy" id="1542902"/>
    <lineage>
        <taxon>Bacteria</taxon>
        <taxon>Bacillati</taxon>
        <taxon>Actinomycetota</taxon>
        <taxon>Actinomycetes</taxon>
        <taxon>Micrococcales</taxon>
        <taxon>Promicromonosporaceae</taxon>
        <taxon>Isoptericola</taxon>
    </lineage>
</organism>
<dbReference type="EMBL" id="JBAGLP010000118">
    <property type="protein sequence ID" value="MEG3615861.1"/>
    <property type="molecule type" value="Genomic_DNA"/>
</dbReference>
<feature type="domain" description="DUF4031" evidence="1">
    <location>
        <begin position="3"/>
        <end position="77"/>
    </location>
</feature>
<dbReference type="InterPro" id="IPR025109">
    <property type="entry name" value="DUF4031"/>
</dbReference>
<gene>
    <name evidence="2" type="ORF">V5O49_12060</name>
</gene>
<evidence type="ECO:0000259" key="1">
    <source>
        <dbReference type="Pfam" id="PF13223"/>
    </source>
</evidence>
<reference evidence="2" key="2">
    <citation type="submission" date="2024-02" db="EMBL/GenBank/DDBJ databases">
        <authorList>
            <person name="Prathaban M."/>
            <person name="Mythili R."/>
            <person name="Sharmila Devi N."/>
            <person name="Sobanaa M."/>
            <person name="Prathiviraj R."/>
            <person name="Selvin J."/>
        </authorList>
    </citation>
    <scope>NUCLEOTIDE SEQUENCE</scope>
    <source>
        <strain evidence="2">MP1014</strain>
    </source>
</reference>
<dbReference type="PANTHER" id="PTHR21174:SF0">
    <property type="entry name" value="HD PHOSPHOHYDROLASE FAMILY PROTEIN-RELATED"/>
    <property type="match status" value="1"/>
</dbReference>
<sequence>MTVLVDPPTWPAHGRRWSHLVSDRSLHELRTFARAAGIPDRALDVDHYDVPDERFEDLVAAGAVPVTGRELTRRLAASGLRVPGRERARAKPVALRARWARLWTTDGGTLPTGAAAVGEELVERWGEPHRVYHARLHLADTLDALEELTPEVPGADGPAARRAALALWFHDAVHDGATPADEELSAALARTLLPRCHAAAADLPGPAATDSPGRGLADPEQVEEVARLVLVTADHDPDPADRLGALVSDADLAVLGGSPARYARYTAQVRAEYGHVDDADFRAGRADVLEQLLALHAGPGLFRTEPARRRWADQAGANLRDELATLTG</sequence>
<evidence type="ECO:0000313" key="2">
    <source>
        <dbReference type="EMBL" id="MEG3615861.1"/>
    </source>
</evidence>
<dbReference type="SUPFAM" id="SSF109604">
    <property type="entry name" value="HD-domain/PDEase-like"/>
    <property type="match status" value="1"/>
</dbReference>
<dbReference type="PANTHER" id="PTHR21174">
    <property type="match status" value="1"/>
</dbReference>